<evidence type="ECO:0000313" key="4">
    <source>
        <dbReference type="Proteomes" id="UP000034182"/>
    </source>
</evidence>
<proteinExistence type="predicted"/>
<feature type="compositionally biased region" description="Acidic residues" evidence="1">
    <location>
        <begin position="402"/>
        <end position="420"/>
    </location>
</feature>
<reference evidence="3 4" key="1">
    <citation type="submission" date="2015-03" db="EMBL/GenBank/DDBJ databases">
        <authorList>
            <person name="Morales-Cruz A."/>
            <person name="Amrine K.C."/>
            <person name="Cantu D."/>
        </authorList>
    </citation>
    <scope>NUCLEOTIDE SEQUENCE [LARGE SCALE GENOMIC DNA]</scope>
    <source>
        <strain evidence="3">DS831</strain>
    </source>
</reference>
<feature type="region of interest" description="Disordered" evidence="1">
    <location>
        <begin position="63"/>
        <end position="215"/>
    </location>
</feature>
<reference evidence="3 4" key="2">
    <citation type="submission" date="2015-05" db="EMBL/GenBank/DDBJ databases">
        <title>Distinctive expansion of gene families associated with plant cell wall degradation and secondary metabolism in the genomes of grapevine trunk pathogens.</title>
        <authorList>
            <person name="Lawrence D.P."/>
            <person name="Travadon R."/>
            <person name="Rolshausen P.E."/>
            <person name="Baumgartner K."/>
        </authorList>
    </citation>
    <scope>NUCLEOTIDE SEQUENCE [LARGE SCALE GENOMIC DNA]</scope>
    <source>
        <strain evidence="3">DS831</strain>
    </source>
</reference>
<evidence type="ECO:0000259" key="2">
    <source>
        <dbReference type="PROSITE" id="PS51673"/>
    </source>
</evidence>
<dbReference type="EMBL" id="LAQI01000195">
    <property type="protein sequence ID" value="KKY15387.1"/>
    <property type="molecule type" value="Genomic_DNA"/>
</dbReference>
<feature type="compositionally biased region" description="Polar residues" evidence="1">
    <location>
        <begin position="142"/>
        <end position="153"/>
    </location>
</feature>
<protein>
    <recommendedName>
        <fullName evidence="2">SUZ domain-containing protein</fullName>
    </recommendedName>
</protein>
<accession>A0A0G2DWX0</accession>
<comment type="caution">
    <text evidence="3">The sequence shown here is derived from an EMBL/GenBank/DDBJ whole genome shotgun (WGS) entry which is preliminary data.</text>
</comment>
<dbReference type="AlphaFoldDB" id="A0A0G2DWX0"/>
<feature type="region of interest" description="Disordered" evidence="1">
    <location>
        <begin position="369"/>
        <end position="449"/>
    </location>
</feature>
<feature type="compositionally biased region" description="Basic and acidic residues" evidence="1">
    <location>
        <begin position="106"/>
        <end position="140"/>
    </location>
</feature>
<dbReference type="PROSITE" id="PS51673">
    <property type="entry name" value="SUZ"/>
    <property type="match status" value="1"/>
</dbReference>
<organism evidence="3 4">
    <name type="scientific">Diplodia seriata</name>
    <dbReference type="NCBI Taxonomy" id="420778"/>
    <lineage>
        <taxon>Eukaryota</taxon>
        <taxon>Fungi</taxon>
        <taxon>Dikarya</taxon>
        <taxon>Ascomycota</taxon>
        <taxon>Pezizomycotina</taxon>
        <taxon>Dothideomycetes</taxon>
        <taxon>Dothideomycetes incertae sedis</taxon>
        <taxon>Botryosphaeriales</taxon>
        <taxon>Botryosphaeriaceae</taxon>
        <taxon>Diplodia</taxon>
    </lineage>
</organism>
<evidence type="ECO:0000313" key="3">
    <source>
        <dbReference type="EMBL" id="KKY15387.1"/>
    </source>
</evidence>
<feature type="domain" description="SUZ" evidence="2">
    <location>
        <begin position="68"/>
        <end position="145"/>
    </location>
</feature>
<dbReference type="Proteomes" id="UP000034182">
    <property type="component" value="Unassembled WGS sequence"/>
</dbReference>
<gene>
    <name evidence="3" type="ORF">UCDDS831_g07610</name>
</gene>
<dbReference type="InterPro" id="IPR024771">
    <property type="entry name" value="SUZ"/>
</dbReference>
<evidence type="ECO:0000256" key="1">
    <source>
        <dbReference type="SAM" id="MobiDB-lite"/>
    </source>
</evidence>
<feature type="region of interest" description="Disordered" evidence="1">
    <location>
        <begin position="1"/>
        <end position="45"/>
    </location>
</feature>
<sequence>MSASNGNVPDAWDDDWEAVVDKPETTQSGPQVPKKLTKAERRAQHAEFNRQLWEAAETPKEAPLFLQAKPDAPLNNDVKAPVKVLSRKPPPKILSRGEDDEDSEEEARKKSEREFAERQARAQQEREEKQRRYAEVRERLFGSSTPDGSQERSASPRGNGGKQFRGKGRGGRGGDRGDSDANSSADQSPARGQATPKRHLYDPTYSAKPNSSRRPAFRTRVCIPLGNERRDPQFLGLPGINPQFAPLAAATVSSTVAVPAVVATAVSVVNPVNSLLNAVGTALKTDIPAAASTAIALPKELVSPVTNALMQDPITAMQLAMTSIMNALLGGKTTLFGGGLSSPLNVDPGKLTNGLNDILGGLLSNKASADGGGSLRKREGGAADGDVDEGSDSDAEKRGGFDTEEDSCSDTEDSGSDTDGESSGSDTEDTHVGSAPIIVGAGPHKGAKMEKRQVLPNTLITVPSAAVVPSGVSDSVAAIGSFAPLADATPLAAVPTSMAALAPDGAPASAVVPAVLVSAFADPDNNSLASIGTIDQMAPLPTELVPSSAAAAIAAAASELPTPIKRKMAEIAESNGLQVRQVEDLKEGLVTATDPAAFVAQFFAAQAKPIINELSNQLQAAPSVLANIAAAQASNLAAPASIVAAQVSAAKPIIDAVPSVIQSQLEALPTAALPVFSAASSILDNLGNATVGTVNPLAAIIPDPTAIASIIAEALPEVSLTLDPAALQATPTDSGAIVALTGGALVSDIASVAQNLGVTPVGPQFAVASVTAVPTVYPTAS</sequence>
<name>A0A0G2DWX0_9PEZI</name>